<name>A0ABQ2WQP6_9ALTE</name>
<sequence>MSVMFSIPTLLVFAGLNSAVVSQVNTSASAKTQLTETDLSKISINDVTLGMDKAQVEALLQQRFSTSKQSDKASIAAFKCVKRQCQAQQAGAAGSTLLDIHFNAQLQVYWISMETQAQLGATPEECLTLGNEQLDGLRQQYSPNNQQHFYGPHSVSLRLNKQGHPDPADNSVFGYRVQIKCEPFAKGVAQSEFELRDNSLNTP</sequence>
<evidence type="ECO:0000256" key="1">
    <source>
        <dbReference type="SAM" id="SignalP"/>
    </source>
</evidence>
<protein>
    <recommendedName>
        <fullName evidence="4">Orphan protein</fullName>
    </recommendedName>
</protein>
<keyword evidence="3" id="KW-1185">Reference proteome</keyword>
<feature type="signal peptide" evidence="1">
    <location>
        <begin position="1"/>
        <end position="19"/>
    </location>
</feature>
<evidence type="ECO:0000313" key="3">
    <source>
        <dbReference type="Proteomes" id="UP000634667"/>
    </source>
</evidence>
<feature type="chain" id="PRO_5045866318" description="Orphan protein" evidence="1">
    <location>
        <begin position="20"/>
        <end position="203"/>
    </location>
</feature>
<proteinExistence type="predicted"/>
<comment type="caution">
    <text evidence="2">The sequence shown here is derived from an EMBL/GenBank/DDBJ whole genome shotgun (WGS) entry which is preliminary data.</text>
</comment>
<dbReference type="RefSeq" id="WP_189483241.1">
    <property type="nucleotide sequence ID" value="NZ_BMYR01000008.1"/>
</dbReference>
<reference evidence="3" key="1">
    <citation type="journal article" date="2019" name="Int. J. Syst. Evol. Microbiol.">
        <title>The Global Catalogue of Microorganisms (GCM) 10K type strain sequencing project: providing services to taxonomists for standard genome sequencing and annotation.</title>
        <authorList>
            <consortium name="The Broad Institute Genomics Platform"/>
            <consortium name="The Broad Institute Genome Sequencing Center for Infectious Disease"/>
            <person name="Wu L."/>
            <person name="Ma J."/>
        </authorList>
    </citation>
    <scope>NUCLEOTIDE SEQUENCE [LARGE SCALE GENOMIC DNA]</scope>
    <source>
        <strain evidence="3">KCTC 23723</strain>
    </source>
</reference>
<keyword evidence="1" id="KW-0732">Signal</keyword>
<evidence type="ECO:0000313" key="2">
    <source>
        <dbReference type="EMBL" id="GGW65346.1"/>
    </source>
</evidence>
<organism evidence="2 3">
    <name type="scientific">Alishewanella tabrizica</name>
    <dbReference type="NCBI Taxonomy" id="671278"/>
    <lineage>
        <taxon>Bacteria</taxon>
        <taxon>Pseudomonadati</taxon>
        <taxon>Pseudomonadota</taxon>
        <taxon>Gammaproteobacteria</taxon>
        <taxon>Alteromonadales</taxon>
        <taxon>Alteromonadaceae</taxon>
        <taxon>Alishewanella</taxon>
    </lineage>
</organism>
<accession>A0ABQ2WQP6</accession>
<dbReference type="Proteomes" id="UP000634667">
    <property type="component" value="Unassembled WGS sequence"/>
</dbReference>
<evidence type="ECO:0008006" key="4">
    <source>
        <dbReference type="Google" id="ProtNLM"/>
    </source>
</evidence>
<dbReference type="EMBL" id="BMYR01000008">
    <property type="protein sequence ID" value="GGW65346.1"/>
    <property type="molecule type" value="Genomic_DNA"/>
</dbReference>
<gene>
    <name evidence="2" type="ORF">GCM10008111_21780</name>
</gene>